<evidence type="ECO:0000313" key="1">
    <source>
        <dbReference type="EMBL" id="MBB3122460.1"/>
    </source>
</evidence>
<gene>
    <name evidence="1" type="ORF">FHS03_005561</name>
</gene>
<accession>A0A7W5BHR3</accession>
<dbReference type="EMBL" id="JACHXD010000034">
    <property type="protein sequence ID" value="MBB3122460.1"/>
    <property type="molecule type" value="Genomic_DNA"/>
</dbReference>
<evidence type="ECO:0000313" key="2">
    <source>
        <dbReference type="Proteomes" id="UP000541535"/>
    </source>
</evidence>
<protein>
    <submittedName>
        <fullName evidence="1">Uncharacterized protein</fullName>
    </submittedName>
</protein>
<sequence>MTLLVAGACEGGAWMVADTAITGETMPTRSREYRIKIEPIQESALIGFANVPSVATQTIRSAATKPQGMQTVEFLLQEHRKGQHADFIYAYLQDNVSHLYCIKDGKATKSAVAFIGSHDAFSAFQEIKHARTLNPAPDAMHIFLAGHAGTSPSPNEQKPQLYTDVTAAILAMENLFSKSSERGVGGTAIPYIVTGTGTFLYNYGYSVTDPGINKLKPGSLVMHGTPQFGGYGVSVTELRERDGIVIYWLQRPGGIVWLKSNDWYEPHHFSGSPSQFKAAVSTTLGREVDLWFGDEEQGAPESLRLLHDHVGRPRLIMAESRRSLSFSWMQGSEDDFSISSEALKIGDAAMSSEQDEPNAQISAKCVDDGVIATLTLTDGSTTGSVQLSASELDNLIRHLARIRSEMTPEVPIELEKGKAINAVTDPVWRTRPMLHPSMPGELLLLRHRGLGWLGFVLPPHEVAALGAYLVKSSEQ</sequence>
<dbReference type="RefSeq" id="WP_183444117.1">
    <property type="nucleotide sequence ID" value="NZ_JACHXD010000034.1"/>
</dbReference>
<dbReference type="AlphaFoldDB" id="A0A7W5BHR3"/>
<dbReference type="Proteomes" id="UP000541535">
    <property type="component" value="Unassembled WGS sequence"/>
</dbReference>
<name>A0A7W5BHR3_9BURK</name>
<proteinExistence type="predicted"/>
<reference evidence="1 2" key="1">
    <citation type="submission" date="2020-08" db="EMBL/GenBank/DDBJ databases">
        <title>Genomic Encyclopedia of Type Strains, Phase III (KMG-III): the genomes of soil and plant-associated and newly described type strains.</title>
        <authorList>
            <person name="Whitman W."/>
        </authorList>
    </citation>
    <scope>NUCLEOTIDE SEQUENCE [LARGE SCALE GENOMIC DNA]</scope>
    <source>
        <strain evidence="1 2">CECT 8897</strain>
    </source>
</reference>
<organism evidence="1 2">
    <name type="scientific">Pseudoduganella violacea</name>
    <dbReference type="NCBI Taxonomy" id="1715466"/>
    <lineage>
        <taxon>Bacteria</taxon>
        <taxon>Pseudomonadati</taxon>
        <taxon>Pseudomonadota</taxon>
        <taxon>Betaproteobacteria</taxon>
        <taxon>Burkholderiales</taxon>
        <taxon>Oxalobacteraceae</taxon>
        <taxon>Telluria group</taxon>
        <taxon>Pseudoduganella</taxon>
    </lineage>
</organism>
<keyword evidence="2" id="KW-1185">Reference proteome</keyword>
<comment type="caution">
    <text evidence="1">The sequence shown here is derived from an EMBL/GenBank/DDBJ whole genome shotgun (WGS) entry which is preliminary data.</text>
</comment>